<dbReference type="InParanoid" id="A0A1Y5SK39"/>
<evidence type="ECO:0000313" key="3">
    <source>
        <dbReference type="EMBL" id="SLN39687.1"/>
    </source>
</evidence>
<gene>
    <name evidence="3" type="ORF">OCH7691_01660</name>
</gene>
<dbReference type="RefSeq" id="WP_085882864.1">
    <property type="nucleotide sequence ID" value="NZ_FWFR01000001.1"/>
</dbReference>
<sequence length="82" mass="8854">MFREVASAWLLALFFVAILGISSLGVLTEENKSRLTMQDPARDDGRVVMQIDPVVPSLVVPSGSEWRGQPISASPGKSSIIQ</sequence>
<evidence type="ECO:0000256" key="1">
    <source>
        <dbReference type="SAM" id="MobiDB-lite"/>
    </source>
</evidence>
<proteinExistence type="predicted"/>
<dbReference type="EMBL" id="FWFR01000001">
    <property type="protein sequence ID" value="SLN39687.1"/>
    <property type="molecule type" value="Genomic_DNA"/>
</dbReference>
<feature type="compositionally biased region" description="Polar residues" evidence="1">
    <location>
        <begin position="71"/>
        <end position="82"/>
    </location>
</feature>
<feature type="transmembrane region" description="Helical" evidence="2">
    <location>
        <begin position="6"/>
        <end position="27"/>
    </location>
</feature>
<organism evidence="3 4">
    <name type="scientific">Oceanibacterium hippocampi</name>
    <dbReference type="NCBI Taxonomy" id="745714"/>
    <lineage>
        <taxon>Bacteria</taxon>
        <taxon>Pseudomonadati</taxon>
        <taxon>Pseudomonadota</taxon>
        <taxon>Alphaproteobacteria</taxon>
        <taxon>Sneathiellales</taxon>
        <taxon>Sneathiellaceae</taxon>
        <taxon>Oceanibacterium</taxon>
    </lineage>
</organism>
<protein>
    <submittedName>
        <fullName evidence="3">Uncharacterized protein</fullName>
    </submittedName>
</protein>
<evidence type="ECO:0000256" key="2">
    <source>
        <dbReference type="SAM" id="Phobius"/>
    </source>
</evidence>
<keyword evidence="2" id="KW-1133">Transmembrane helix</keyword>
<keyword evidence="2" id="KW-0472">Membrane</keyword>
<accession>A0A1Y5SK39</accession>
<evidence type="ECO:0000313" key="4">
    <source>
        <dbReference type="Proteomes" id="UP000193200"/>
    </source>
</evidence>
<dbReference type="Proteomes" id="UP000193200">
    <property type="component" value="Unassembled WGS sequence"/>
</dbReference>
<keyword evidence="4" id="KW-1185">Reference proteome</keyword>
<name>A0A1Y5SK39_9PROT</name>
<reference evidence="3 4" key="1">
    <citation type="submission" date="2017-03" db="EMBL/GenBank/DDBJ databases">
        <authorList>
            <person name="Afonso C.L."/>
            <person name="Miller P.J."/>
            <person name="Scott M.A."/>
            <person name="Spackman E."/>
            <person name="Goraichik I."/>
            <person name="Dimitrov K.M."/>
            <person name="Suarez D.L."/>
            <person name="Swayne D.E."/>
        </authorList>
    </citation>
    <scope>NUCLEOTIDE SEQUENCE [LARGE SCALE GENOMIC DNA]</scope>
    <source>
        <strain evidence="3 4">CECT 7691</strain>
    </source>
</reference>
<dbReference type="AlphaFoldDB" id="A0A1Y5SK39"/>
<feature type="region of interest" description="Disordered" evidence="1">
    <location>
        <begin position="61"/>
        <end position="82"/>
    </location>
</feature>
<keyword evidence="2" id="KW-0812">Transmembrane</keyword>